<reference evidence="2" key="1">
    <citation type="submission" date="2025-08" db="UniProtKB">
        <authorList>
            <consortium name="Ensembl"/>
        </authorList>
    </citation>
    <scope>IDENTIFICATION</scope>
</reference>
<dbReference type="Proteomes" id="UP000261540">
    <property type="component" value="Unplaced"/>
</dbReference>
<dbReference type="GO" id="GO:0005783">
    <property type="term" value="C:endoplasmic reticulum"/>
    <property type="evidence" value="ECO:0007669"/>
    <property type="project" value="TreeGrafter"/>
</dbReference>
<sequence>MFHYRLIYFMLADYSTCGTDVKVYLLISDKLLILVAAAPESDGFLCFMQSANYYNYSAEVYLQNCHGYSASGGIMCQIPAEIYTLQMLSLAIFNDIILAGSPEDCLRKCRKFDHKVVVAGLAERERLNITTDDRCEIFQTLSEELGEYLLKCGPEETRVRNAIYDTLPVVIQGNRNTRVNLKQLGNYIPNIWTYKDGCRVCNQDTLDLSSSKVHDLKLSPATVVLSGRTVFLPRCISDGVYFSVTFPHPDNGGDTLSYQHQGCDLCFEIQAIMPGILLLLPSEWTCFSCMNVNLSFPRDLCRRNTECGYYLSVDADVRLTNNRTLRLLIGQNRCAVRRHQSADGYFASSLSVFYFLCLFPARGVWNVPYVAHIYLIKGETLRAELRDGSSFTLERMDSDMALCRTAHQLGIFMYVTNRHKIGRLISTVNYKTSHYNGDLWQIFENPADWKEKYIHPEYSRIFTEDIIEQVYVLSVVHALVGEAENLGKWSDKWLTAGHEPLLASDIHMAQMNFQKEWLFFIWEFISPVIAKVFFGYSTKSYSVVNFIAKHSAEGLASQKTRHDKSTITMSIALSNAGVDFQGGGCKFHRYNCSMKSPKKGWSLMHPGTLTHLRPHYEGLPITSGVQYIATSFIDP</sequence>
<evidence type="ECO:0000259" key="1">
    <source>
        <dbReference type="Pfam" id="PF25342"/>
    </source>
</evidence>
<dbReference type="PANTHER" id="PTHR10730:SF6">
    <property type="entry name" value="PROCOLLAGEN-LYSINE,2-OXOGLUTARATE 5-DIOXYGENASE 2"/>
    <property type="match status" value="1"/>
</dbReference>
<dbReference type="Gene3D" id="2.60.120.620">
    <property type="entry name" value="q2cbj1_9rhob like domain"/>
    <property type="match status" value="1"/>
</dbReference>
<organism evidence="2 3">
    <name type="scientific">Paramormyrops kingsleyae</name>
    <dbReference type="NCBI Taxonomy" id="1676925"/>
    <lineage>
        <taxon>Eukaryota</taxon>
        <taxon>Metazoa</taxon>
        <taxon>Chordata</taxon>
        <taxon>Craniata</taxon>
        <taxon>Vertebrata</taxon>
        <taxon>Euteleostomi</taxon>
        <taxon>Actinopterygii</taxon>
        <taxon>Neopterygii</taxon>
        <taxon>Teleostei</taxon>
        <taxon>Osteoglossocephala</taxon>
        <taxon>Osteoglossomorpha</taxon>
        <taxon>Osteoglossiformes</taxon>
        <taxon>Mormyridae</taxon>
        <taxon>Paramormyrops</taxon>
    </lineage>
</organism>
<name>A0A3B3QGW2_9TELE</name>
<dbReference type="InterPro" id="IPR050757">
    <property type="entry name" value="Collagen_mod_GT25"/>
</dbReference>
<protein>
    <submittedName>
        <fullName evidence="2">Procollagen-lysine, 2-oxoglutarate 5-dioxygenase 2</fullName>
    </submittedName>
</protein>
<feature type="domain" description="PLOD1-3-like GT" evidence="1">
    <location>
        <begin position="123"/>
        <end position="198"/>
    </location>
</feature>
<accession>A0A3B3QGW2</accession>
<dbReference type="InterPro" id="IPR057589">
    <property type="entry name" value="GT_PLOD"/>
</dbReference>
<dbReference type="PANTHER" id="PTHR10730">
    <property type="entry name" value="PROCOLLAGEN-LYSINE,2-OXOGLUTARATE 5-DIOXYGENASE/GLYCOSYLTRANSFERASE 25 FAMILY MEMBER"/>
    <property type="match status" value="1"/>
</dbReference>
<dbReference type="Pfam" id="PF25342">
    <property type="entry name" value="GT_PLOD"/>
    <property type="match status" value="1"/>
</dbReference>
<dbReference type="AlphaFoldDB" id="A0A3B3QGW2"/>
<evidence type="ECO:0000313" key="2">
    <source>
        <dbReference type="Ensembl" id="ENSPKIP00000004651.1"/>
    </source>
</evidence>
<dbReference type="STRING" id="1676925.ENSPKIP00000004651"/>
<keyword evidence="3" id="KW-1185">Reference proteome</keyword>
<reference evidence="2" key="2">
    <citation type="submission" date="2025-09" db="UniProtKB">
        <authorList>
            <consortium name="Ensembl"/>
        </authorList>
    </citation>
    <scope>IDENTIFICATION</scope>
</reference>
<dbReference type="Ensembl" id="ENSPKIT00000028637.1">
    <property type="protein sequence ID" value="ENSPKIP00000004651.1"/>
    <property type="gene ID" value="ENSPKIG00000021658.1"/>
</dbReference>
<dbReference type="GeneTree" id="ENSGT01030000234558"/>
<dbReference type="GO" id="GO:0008475">
    <property type="term" value="F:procollagen-lysine 5-dioxygenase activity"/>
    <property type="evidence" value="ECO:0007669"/>
    <property type="project" value="TreeGrafter"/>
</dbReference>
<gene>
    <name evidence="2" type="primary">PLOD2</name>
</gene>
<evidence type="ECO:0000313" key="3">
    <source>
        <dbReference type="Proteomes" id="UP000261540"/>
    </source>
</evidence>
<proteinExistence type="predicted"/>